<dbReference type="EMBL" id="CAFBLN010000001">
    <property type="protein sequence ID" value="CAB4856643.1"/>
    <property type="molecule type" value="Genomic_DNA"/>
</dbReference>
<name>A0A6J7CNV4_9ZZZZ</name>
<evidence type="ECO:0000259" key="5">
    <source>
        <dbReference type="SMART" id="SM00278"/>
    </source>
</evidence>
<accession>A0A6J7CNV4</accession>
<dbReference type="GO" id="GO:0003677">
    <property type="term" value="F:DNA binding"/>
    <property type="evidence" value="ECO:0007669"/>
    <property type="project" value="UniProtKB-KW"/>
</dbReference>
<keyword evidence="4" id="KW-0234">DNA repair</keyword>
<dbReference type="SUPFAM" id="SSF50249">
    <property type="entry name" value="Nucleic acid-binding proteins"/>
    <property type="match status" value="1"/>
</dbReference>
<keyword evidence="1" id="KW-0963">Cytoplasm</keyword>
<dbReference type="GO" id="GO:0006310">
    <property type="term" value="P:DNA recombination"/>
    <property type="evidence" value="ECO:0007669"/>
    <property type="project" value="InterPro"/>
</dbReference>
<dbReference type="GO" id="GO:0006281">
    <property type="term" value="P:DNA repair"/>
    <property type="evidence" value="ECO:0007669"/>
    <property type="project" value="UniProtKB-KW"/>
</dbReference>
<reference evidence="6" key="1">
    <citation type="submission" date="2020-05" db="EMBL/GenBank/DDBJ databases">
        <authorList>
            <person name="Chiriac C."/>
            <person name="Salcher M."/>
            <person name="Ghai R."/>
            <person name="Kavagutti S V."/>
        </authorList>
    </citation>
    <scope>NUCLEOTIDE SEQUENCE</scope>
</reference>
<dbReference type="AlphaFoldDB" id="A0A6J7CNV4"/>
<protein>
    <submittedName>
        <fullName evidence="6">Unannotated protein</fullName>
    </submittedName>
</protein>
<organism evidence="6">
    <name type="scientific">freshwater metagenome</name>
    <dbReference type="NCBI Taxonomy" id="449393"/>
    <lineage>
        <taxon>unclassified sequences</taxon>
        <taxon>metagenomes</taxon>
        <taxon>ecological metagenomes</taxon>
    </lineage>
</organism>
<dbReference type="SMART" id="SM00278">
    <property type="entry name" value="HhH1"/>
    <property type="match status" value="2"/>
</dbReference>
<dbReference type="InterPro" id="IPR010994">
    <property type="entry name" value="RuvA_2-like"/>
</dbReference>
<evidence type="ECO:0000256" key="4">
    <source>
        <dbReference type="ARBA" id="ARBA00023204"/>
    </source>
</evidence>
<dbReference type="Gene3D" id="1.10.150.20">
    <property type="entry name" value="5' to 3' exonuclease, C-terminal subdomain"/>
    <property type="match status" value="1"/>
</dbReference>
<sequence>MQGEVVGRRDGVVTVNVGGVGYDVIVPQRSLVESLTGEQATFFIHTSVREDAITLYGFADENERSMFRLLLSTPGVGPSTALGAISTFSVSNLISAIYAEDVTAISTIPGIGKKTAARLVLELAGKLPSLEQRDATNTPTKSSHADLESALRSLGYGVSEIRDALAAFEIPSDERQALRLALRQLGTR</sequence>
<feature type="domain" description="Helix-hairpin-helix DNA-binding motif class 1" evidence="5">
    <location>
        <begin position="103"/>
        <end position="122"/>
    </location>
</feature>
<keyword evidence="3" id="KW-0238">DNA-binding</keyword>
<evidence type="ECO:0000256" key="3">
    <source>
        <dbReference type="ARBA" id="ARBA00023125"/>
    </source>
</evidence>
<dbReference type="HAMAP" id="MF_00031">
    <property type="entry name" value="DNA_HJ_migration_RuvA"/>
    <property type="match status" value="1"/>
</dbReference>
<keyword evidence="2" id="KW-0227">DNA damage</keyword>
<dbReference type="Pfam" id="PF01330">
    <property type="entry name" value="RuvA_N"/>
    <property type="match status" value="1"/>
</dbReference>
<dbReference type="InterPro" id="IPR012340">
    <property type="entry name" value="NA-bd_OB-fold"/>
</dbReference>
<proteinExistence type="inferred from homology"/>
<dbReference type="InterPro" id="IPR000085">
    <property type="entry name" value="RuvA"/>
</dbReference>
<dbReference type="InterPro" id="IPR013849">
    <property type="entry name" value="DNA_helicase_Holl-junc_RuvA_I"/>
</dbReference>
<dbReference type="NCBIfam" id="TIGR00084">
    <property type="entry name" value="ruvA"/>
    <property type="match status" value="1"/>
</dbReference>
<dbReference type="GO" id="GO:0009379">
    <property type="term" value="C:Holliday junction helicase complex"/>
    <property type="evidence" value="ECO:0007669"/>
    <property type="project" value="InterPro"/>
</dbReference>
<feature type="domain" description="Helix-hairpin-helix DNA-binding motif class 1" evidence="5">
    <location>
        <begin position="68"/>
        <end position="87"/>
    </location>
</feature>
<gene>
    <name evidence="6" type="ORF">UFOPK3381_00004</name>
</gene>
<dbReference type="SUPFAM" id="SSF47781">
    <property type="entry name" value="RuvA domain 2-like"/>
    <property type="match status" value="1"/>
</dbReference>
<evidence type="ECO:0000256" key="2">
    <source>
        <dbReference type="ARBA" id="ARBA00022763"/>
    </source>
</evidence>
<dbReference type="GO" id="GO:0005524">
    <property type="term" value="F:ATP binding"/>
    <property type="evidence" value="ECO:0007669"/>
    <property type="project" value="InterPro"/>
</dbReference>
<dbReference type="CDD" id="cd14332">
    <property type="entry name" value="UBA_RuvA_C"/>
    <property type="match status" value="1"/>
</dbReference>
<evidence type="ECO:0000313" key="6">
    <source>
        <dbReference type="EMBL" id="CAB4856643.1"/>
    </source>
</evidence>
<dbReference type="InterPro" id="IPR003583">
    <property type="entry name" value="Hlx-hairpin-Hlx_DNA-bd_motif"/>
</dbReference>
<dbReference type="Pfam" id="PF14520">
    <property type="entry name" value="HHH_5"/>
    <property type="match status" value="1"/>
</dbReference>
<dbReference type="GO" id="GO:0009378">
    <property type="term" value="F:four-way junction helicase activity"/>
    <property type="evidence" value="ECO:0007669"/>
    <property type="project" value="InterPro"/>
</dbReference>
<dbReference type="InterPro" id="IPR011114">
    <property type="entry name" value="RuvA_C"/>
</dbReference>
<dbReference type="Gene3D" id="2.40.50.140">
    <property type="entry name" value="Nucleic acid-binding proteins"/>
    <property type="match status" value="1"/>
</dbReference>
<evidence type="ECO:0000256" key="1">
    <source>
        <dbReference type="ARBA" id="ARBA00022490"/>
    </source>
</evidence>